<name>A0ABR2QBD5_9ROSI</name>
<keyword evidence="3" id="KW-1185">Reference proteome</keyword>
<comment type="caution">
    <text evidence="2">The sequence shown here is derived from an EMBL/GenBank/DDBJ whole genome shotgun (WGS) entry which is preliminary data.</text>
</comment>
<reference evidence="2 3" key="1">
    <citation type="journal article" date="2024" name="G3 (Bethesda)">
        <title>Genome assembly of Hibiscus sabdariffa L. provides insights into metabolisms of medicinal natural products.</title>
        <authorList>
            <person name="Kim T."/>
        </authorList>
    </citation>
    <scope>NUCLEOTIDE SEQUENCE [LARGE SCALE GENOMIC DNA]</scope>
    <source>
        <strain evidence="2">TK-2024</strain>
        <tissue evidence="2">Old leaves</tissue>
    </source>
</reference>
<proteinExistence type="predicted"/>
<dbReference type="Proteomes" id="UP001396334">
    <property type="component" value="Unassembled WGS sequence"/>
</dbReference>
<evidence type="ECO:0000256" key="1">
    <source>
        <dbReference type="SAM" id="MobiDB-lite"/>
    </source>
</evidence>
<feature type="region of interest" description="Disordered" evidence="1">
    <location>
        <begin position="1"/>
        <end position="48"/>
    </location>
</feature>
<protein>
    <submittedName>
        <fullName evidence="2">Uncharacterized protein</fullName>
    </submittedName>
</protein>
<evidence type="ECO:0000313" key="2">
    <source>
        <dbReference type="EMBL" id="KAK8997879.1"/>
    </source>
</evidence>
<gene>
    <name evidence="2" type="ORF">V6N11_012415</name>
</gene>
<accession>A0ABR2QBD5</accession>
<evidence type="ECO:0000313" key="3">
    <source>
        <dbReference type="Proteomes" id="UP001396334"/>
    </source>
</evidence>
<organism evidence="2 3">
    <name type="scientific">Hibiscus sabdariffa</name>
    <name type="common">roselle</name>
    <dbReference type="NCBI Taxonomy" id="183260"/>
    <lineage>
        <taxon>Eukaryota</taxon>
        <taxon>Viridiplantae</taxon>
        <taxon>Streptophyta</taxon>
        <taxon>Embryophyta</taxon>
        <taxon>Tracheophyta</taxon>
        <taxon>Spermatophyta</taxon>
        <taxon>Magnoliopsida</taxon>
        <taxon>eudicotyledons</taxon>
        <taxon>Gunneridae</taxon>
        <taxon>Pentapetalae</taxon>
        <taxon>rosids</taxon>
        <taxon>malvids</taxon>
        <taxon>Malvales</taxon>
        <taxon>Malvaceae</taxon>
        <taxon>Malvoideae</taxon>
        <taxon>Hibiscus</taxon>
    </lineage>
</organism>
<sequence>MKGNSNGVANPSLGHHGKSSGRLPELENDLGTPPILERPASTLTDFESDIESDEVVVHDEDCIVDESSEFPMIRFSDRVHDKVDCV</sequence>
<dbReference type="EMBL" id="JBBPBN010000042">
    <property type="protein sequence ID" value="KAK8997879.1"/>
    <property type="molecule type" value="Genomic_DNA"/>
</dbReference>